<evidence type="ECO:0000313" key="2">
    <source>
        <dbReference type="Proteomes" id="UP000636110"/>
    </source>
</evidence>
<accession>A0ABR6F011</accession>
<keyword evidence="2" id="KW-1185">Reference proteome</keyword>
<comment type="caution">
    <text evidence="1">The sequence shown here is derived from an EMBL/GenBank/DDBJ whole genome shotgun (WGS) entry which is preliminary data.</text>
</comment>
<organism evidence="1 2">
    <name type="scientific">Pedobacter gandavensis</name>
    <dbReference type="NCBI Taxonomy" id="2679963"/>
    <lineage>
        <taxon>Bacteria</taxon>
        <taxon>Pseudomonadati</taxon>
        <taxon>Bacteroidota</taxon>
        <taxon>Sphingobacteriia</taxon>
        <taxon>Sphingobacteriales</taxon>
        <taxon>Sphingobacteriaceae</taxon>
        <taxon>Pedobacter</taxon>
    </lineage>
</organism>
<evidence type="ECO:0000313" key="1">
    <source>
        <dbReference type="EMBL" id="MBB2150870.1"/>
    </source>
</evidence>
<dbReference type="Pfam" id="PF19781">
    <property type="entry name" value="DUF6266"/>
    <property type="match status" value="1"/>
</dbReference>
<dbReference type="InterPro" id="IPR046233">
    <property type="entry name" value="DUF6266"/>
</dbReference>
<protein>
    <submittedName>
        <fullName evidence="1">Uncharacterized protein</fullName>
    </submittedName>
</protein>
<gene>
    <name evidence="1" type="ORF">GM920_18380</name>
</gene>
<name>A0ABR6F011_9SPHI</name>
<dbReference type="Proteomes" id="UP000636110">
    <property type="component" value="Unassembled WGS sequence"/>
</dbReference>
<dbReference type="RefSeq" id="WP_182960181.1">
    <property type="nucleotide sequence ID" value="NZ_WNXC01000007.1"/>
</dbReference>
<proteinExistence type="predicted"/>
<reference evidence="1 2" key="1">
    <citation type="submission" date="2019-11" db="EMBL/GenBank/DDBJ databases">
        <title>Description of Pedobacter sp. LMG 31462T.</title>
        <authorList>
            <person name="Carlier A."/>
            <person name="Qi S."/>
            <person name="Vandamme P."/>
        </authorList>
    </citation>
    <scope>NUCLEOTIDE SEQUENCE [LARGE SCALE GENOMIC DNA]</scope>
    <source>
        <strain evidence="1 2">LMG 31462</strain>
    </source>
</reference>
<dbReference type="EMBL" id="WNXC01000007">
    <property type="protein sequence ID" value="MBB2150870.1"/>
    <property type="molecule type" value="Genomic_DNA"/>
</dbReference>
<sequence>MGSVTGGAFGTFVGKVGNVVGYIRLGKPCVRNAPKKSTKPRSSGQLSVNKKFQMGRKLISHTKEFINVGFRTAALGTGQTAQNVASSWNIKEAITGVKPNFLLDYSKVLLSKGDLPVANQPVVEYVYPNLKFQWRVASDLEAKYERDQVMLLAYHPKWERSFSVLSGNRRNVGEEELYLIPMAESLNRNISPEDDFVETYISFISDDRNEISDSVYLGRVYLSSGTQD</sequence>